<sequence>MNLTPDQKAALLDLIQCGQPDVAIERCIEWCQDSLAASLLERGGYGTLQLNPPGVVPRLHFVELDQVQSVTMAKINGVLIHRDGLHG</sequence>
<organism evidence="1 2">
    <name type="scientific">Chromobacterium fluminis</name>
    <dbReference type="NCBI Taxonomy" id="3044269"/>
    <lineage>
        <taxon>Bacteria</taxon>
        <taxon>Pseudomonadati</taxon>
        <taxon>Pseudomonadota</taxon>
        <taxon>Betaproteobacteria</taxon>
        <taxon>Neisseriales</taxon>
        <taxon>Chromobacteriaceae</taxon>
        <taxon>Chromobacterium</taxon>
    </lineage>
</organism>
<dbReference type="EMBL" id="JAAOMA010000004">
    <property type="protein sequence ID" value="NHR04382.1"/>
    <property type="molecule type" value="Genomic_DNA"/>
</dbReference>
<evidence type="ECO:0000313" key="1">
    <source>
        <dbReference type="EMBL" id="NHR04382.1"/>
    </source>
</evidence>
<evidence type="ECO:0000313" key="2">
    <source>
        <dbReference type="Proteomes" id="UP001515641"/>
    </source>
</evidence>
<dbReference type="Proteomes" id="UP001515641">
    <property type="component" value="Unassembled WGS sequence"/>
</dbReference>
<proteinExistence type="predicted"/>
<gene>
    <name evidence="1" type="ORF">HA052_04150</name>
</gene>
<name>A0ABX0LAI3_9NEIS</name>
<accession>A0ABX0LAI3</accession>
<keyword evidence="2" id="KW-1185">Reference proteome</keyword>
<comment type="caution">
    <text evidence="1">The sequence shown here is derived from an EMBL/GenBank/DDBJ whole genome shotgun (WGS) entry which is preliminary data.</text>
</comment>
<protein>
    <recommendedName>
        <fullName evidence="3">AbiTii domain-containing protein</fullName>
    </recommendedName>
</protein>
<dbReference type="RefSeq" id="WP_166450901.1">
    <property type="nucleotide sequence ID" value="NZ_JAAOMA010000004.1"/>
</dbReference>
<reference evidence="1 2" key="1">
    <citation type="submission" date="2020-03" db="EMBL/GenBank/DDBJ databases">
        <title>Draft genome sequence of environmentally isolated cultures.</title>
        <authorList>
            <person name="Wilson H.S."/>
            <person name="De Leon M.E."/>
        </authorList>
    </citation>
    <scope>NUCLEOTIDE SEQUENCE [LARGE SCALE GENOMIC DNA]</scope>
    <source>
        <strain evidence="1 2">HSC-31F16</strain>
    </source>
</reference>
<evidence type="ECO:0008006" key="3">
    <source>
        <dbReference type="Google" id="ProtNLM"/>
    </source>
</evidence>